<dbReference type="Proteomes" id="UP000235672">
    <property type="component" value="Unassembled WGS sequence"/>
</dbReference>
<evidence type="ECO:0000313" key="1">
    <source>
        <dbReference type="EMBL" id="PMD21871.1"/>
    </source>
</evidence>
<dbReference type="AlphaFoldDB" id="A0A2J6Q6L0"/>
<protein>
    <submittedName>
        <fullName evidence="1">Uncharacterized protein</fullName>
    </submittedName>
</protein>
<gene>
    <name evidence="1" type="ORF">NA56DRAFT_748226</name>
</gene>
<reference evidence="1 2" key="1">
    <citation type="submission" date="2016-05" db="EMBL/GenBank/DDBJ databases">
        <title>A degradative enzymes factory behind the ericoid mycorrhizal symbiosis.</title>
        <authorList>
            <consortium name="DOE Joint Genome Institute"/>
            <person name="Martino E."/>
            <person name="Morin E."/>
            <person name="Grelet G."/>
            <person name="Kuo A."/>
            <person name="Kohler A."/>
            <person name="Daghino S."/>
            <person name="Barry K."/>
            <person name="Choi C."/>
            <person name="Cichocki N."/>
            <person name="Clum A."/>
            <person name="Copeland A."/>
            <person name="Hainaut M."/>
            <person name="Haridas S."/>
            <person name="Labutti K."/>
            <person name="Lindquist E."/>
            <person name="Lipzen A."/>
            <person name="Khouja H.-R."/>
            <person name="Murat C."/>
            <person name="Ohm R."/>
            <person name="Olson A."/>
            <person name="Spatafora J."/>
            <person name="Veneault-Fourrey C."/>
            <person name="Henrissat B."/>
            <person name="Grigoriev I."/>
            <person name="Martin F."/>
            <person name="Perotto S."/>
        </authorList>
    </citation>
    <scope>NUCLEOTIDE SEQUENCE [LARGE SCALE GENOMIC DNA]</scope>
    <source>
        <strain evidence="1 2">UAMH 7357</strain>
    </source>
</reference>
<dbReference type="EMBL" id="KZ613479">
    <property type="protein sequence ID" value="PMD21871.1"/>
    <property type="molecule type" value="Genomic_DNA"/>
</dbReference>
<evidence type="ECO:0000313" key="2">
    <source>
        <dbReference type="Proteomes" id="UP000235672"/>
    </source>
</evidence>
<name>A0A2J6Q6L0_9HELO</name>
<accession>A0A2J6Q6L0</accession>
<organism evidence="1 2">
    <name type="scientific">Hyaloscypha hepaticicola</name>
    <dbReference type="NCBI Taxonomy" id="2082293"/>
    <lineage>
        <taxon>Eukaryota</taxon>
        <taxon>Fungi</taxon>
        <taxon>Dikarya</taxon>
        <taxon>Ascomycota</taxon>
        <taxon>Pezizomycotina</taxon>
        <taxon>Leotiomycetes</taxon>
        <taxon>Helotiales</taxon>
        <taxon>Hyaloscyphaceae</taxon>
        <taxon>Hyaloscypha</taxon>
    </lineage>
</organism>
<keyword evidence="2" id="KW-1185">Reference proteome</keyword>
<proteinExistence type="predicted"/>
<sequence>MWGSSLSTSRRSDACQSWWSCSFPPLMDVAAVQVFDAISMGVCSLHGSRLFEAEFSFASTSRVPSLFLVFRPEAETHRPLDGLTILRARICTSSIGALLETWLNALWKPQYVQGKLKLDGQVHPSPEGGKFPADFFYSRGGGRGRATCAALPPFPGCSLVHPRRTFKRAAGVHPEDPLSLRWTYYSPQSVSQQYLQGLECL</sequence>